<comment type="caution">
    <text evidence="1">The sequence shown here is derived from an EMBL/GenBank/DDBJ whole genome shotgun (WGS) entry which is preliminary data.</text>
</comment>
<name>A0A811KK81_9BILA</name>
<dbReference type="EMBL" id="CAJFCW020000003">
    <property type="protein sequence ID" value="CAG9105392.1"/>
    <property type="molecule type" value="Genomic_DNA"/>
</dbReference>
<protein>
    <submittedName>
        <fullName evidence="1">Uncharacterized protein</fullName>
    </submittedName>
</protein>
<dbReference type="Proteomes" id="UP000614601">
    <property type="component" value="Unassembled WGS sequence"/>
</dbReference>
<dbReference type="EMBL" id="CAJFDH010000003">
    <property type="protein sequence ID" value="CAD5216160.1"/>
    <property type="molecule type" value="Genomic_DNA"/>
</dbReference>
<organism evidence="1 2">
    <name type="scientific">Bursaphelenchus okinawaensis</name>
    <dbReference type="NCBI Taxonomy" id="465554"/>
    <lineage>
        <taxon>Eukaryota</taxon>
        <taxon>Metazoa</taxon>
        <taxon>Ecdysozoa</taxon>
        <taxon>Nematoda</taxon>
        <taxon>Chromadorea</taxon>
        <taxon>Rhabditida</taxon>
        <taxon>Tylenchina</taxon>
        <taxon>Tylenchomorpha</taxon>
        <taxon>Aphelenchoidea</taxon>
        <taxon>Aphelenchoididae</taxon>
        <taxon>Bursaphelenchus</taxon>
    </lineage>
</organism>
<dbReference type="Proteomes" id="UP000783686">
    <property type="component" value="Unassembled WGS sequence"/>
</dbReference>
<dbReference type="OrthoDB" id="10297155at2759"/>
<dbReference type="AlphaFoldDB" id="A0A811KK81"/>
<sequence length="83" mass="9277">MGISCCHLLNENKDDASFTRNKSGHLIKVDKFKCADGSVMKKLSTIFEEDENMISKKSSFMSIPSTNKFVGIYQTEKVVAQPV</sequence>
<proteinExistence type="predicted"/>
<evidence type="ECO:0000313" key="2">
    <source>
        <dbReference type="Proteomes" id="UP000614601"/>
    </source>
</evidence>
<accession>A0A811KK81</accession>
<gene>
    <name evidence="1" type="ORF">BOKJ2_LOCUS6454</name>
</gene>
<reference evidence="1" key="1">
    <citation type="submission" date="2020-09" db="EMBL/GenBank/DDBJ databases">
        <authorList>
            <person name="Kikuchi T."/>
        </authorList>
    </citation>
    <scope>NUCLEOTIDE SEQUENCE</scope>
    <source>
        <strain evidence="1">SH1</strain>
    </source>
</reference>
<keyword evidence="2" id="KW-1185">Reference proteome</keyword>
<evidence type="ECO:0000313" key="1">
    <source>
        <dbReference type="EMBL" id="CAD5216160.1"/>
    </source>
</evidence>